<comment type="caution">
    <text evidence="2">The sequence shown here is derived from an EMBL/GenBank/DDBJ whole genome shotgun (WGS) entry which is preliminary data.</text>
</comment>
<organism evidence="2 3">
    <name type="scientific">Cyclotella atomus</name>
    <dbReference type="NCBI Taxonomy" id="382360"/>
    <lineage>
        <taxon>Eukaryota</taxon>
        <taxon>Sar</taxon>
        <taxon>Stramenopiles</taxon>
        <taxon>Ochrophyta</taxon>
        <taxon>Bacillariophyta</taxon>
        <taxon>Coscinodiscophyceae</taxon>
        <taxon>Thalassiosirophycidae</taxon>
        <taxon>Stephanodiscales</taxon>
        <taxon>Stephanodiscaceae</taxon>
        <taxon>Cyclotella</taxon>
    </lineage>
</organism>
<name>A0ABD3Q2M7_9STRA</name>
<feature type="compositionally biased region" description="Basic and acidic residues" evidence="1">
    <location>
        <begin position="91"/>
        <end position="107"/>
    </location>
</feature>
<evidence type="ECO:0000313" key="2">
    <source>
        <dbReference type="EMBL" id="KAL3794694.1"/>
    </source>
</evidence>
<evidence type="ECO:0000256" key="1">
    <source>
        <dbReference type="SAM" id="MobiDB-lite"/>
    </source>
</evidence>
<accession>A0ABD3Q2M7</accession>
<evidence type="ECO:0000313" key="3">
    <source>
        <dbReference type="Proteomes" id="UP001530400"/>
    </source>
</evidence>
<protein>
    <submittedName>
        <fullName evidence="2">Uncharacterized protein</fullName>
    </submittedName>
</protein>
<gene>
    <name evidence="2" type="ORF">ACHAWO_012341</name>
</gene>
<keyword evidence="3" id="KW-1185">Reference proteome</keyword>
<proteinExistence type="predicted"/>
<sequence>MVFFDLITKGFNKVIAPKFLRLSLRVHKSIPVNAVSLLPLSQRLVSIEVQDEYRQLGKPPLVGLFSNASKTFDEFVDRTWNVLGLEQMVDRTSEMNNSGRKERDDKPTSTAQNNEMVQRSNERVQLLAKYILPAVTPKTIDPPQAFVKWIRGEYLIAKYGLQVQEAIRKHPELRDDAAGLSAFDVQTIDGRDAEFPLDTILPTVKTVRRAFDMDDWARSKVPVSSLDEDMDVDQMTIEQIIHYRLQGQVAYSGPLNAYFEMRRREDSYELWTKDYIFGLANYLLQRIEEMNKQSARDEETAVLDVGAGDGRLVYFLRRAMSEIESSKNRTRMGRKDPKLKAVMPALIATDDGSWRAPIYKTSHIQVEQLSVDKAIEKYAPSAKDDNKRLIVLCSWMPPGEDWTRLFRQPVNQELTQVDDVGESNQHDLQQRVTPVEEYILIGESDDGTCGHNWYTWGNFAFHPTNDNDMKEVELAPYEADGYTRVELEDLSALQFSRFDCKRSSESRTVSFRLSCNM</sequence>
<dbReference type="EMBL" id="JALLPJ020000345">
    <property type="protein sequence ID" value="KAL3794694.1"/>
    <property type="molecule type" value="Genomic_DNA"/>
</dbReference>
<feature type="region of interest" description="Disordered" evidence="1">
    <location>
        <begin position="91"/>
        <end position="118"/>
    </location>
</feature>
<dbReference type="Proteomes" id="UP001530400">
    <property type="component" value="Unassembled WGS sequence"/>
</dbReference>
<feature type="compositionally biased region" description="Polar residues" evidence="1">
    <location>
        <begin position="108"/>
        <end position="118"/>
    </location>
</feature>
<dbReference type="AlphaFoldDB" id="A0ABD3Q2M7"/>
<reference evidence="2 3" key="1">
    <citation type="submission" date="2024-10" db="EMBL/GenBank/DDBJ databases">
        <title>Updated reference genomes for cyclostephanoid diatoms.</title>
        <authorList>
            <person name="Roberts W.R."/>
            <person name="Alverson A.J."/>
        </authorList>
    </citation>
    <scope>NUCLEOTIDE SEQUENCE [LARGE SCALE GENOMIC DNA]</scope>
    <source>
        <strain evidence="2 3">AJA010-31</strain>
    </source>
</reference>